<dbReference type="SMART" id="SM00710">
    <property type="entry name" value="PbH1"/>
    <property type="match status" value="7"/>
</dbReference>
<proteinExistence type="predicted"/>
<dbReference type="Gene3D" id="2.160.20.10">
    <property type="entry name" value="Single-stranded right-handed beta-helix, Pectin lyase-like"/>
    <property type="match status" value="2"/>
</dbReference>
<dbReference type="Proteomes" id="UP000077667">
    <property type="component" value="Chromosome"/>
</dbReference>
<dbReference type="InterPro" id="IPR011050">
    <property type="entry name" value="Pectin_lyase_fold/virulence"/>
</dbReference>
<sequence length="777" mass="85762">MKYFFWIVFSGFVAQLHARSIPVANVSELNTALKACKPGDTILLADKQWQDAAIKIEANGTQEHPIVIRPQHPGGAVLTGSSYIRLAGQYIVISGLHFSNGHTPRRAVIEFCLDENKLANHCRVTQCVIENYSQPARLSEDVWVCLWGRHNRVDHNTFVDKLNAGPTLIAELNDERSRENDHSIDSNYFKGRQRLGSNGGESIRIGVARYSLTASHTQIVHNYFERCNGEVEVVSIKSGENNVSHNVFYECEGGLVLRHGSKNLVSGNIFLGNDQPFTGGVRVINPGHTVTNNIFKDLTGVNFRSALAVLNGVPHSLINRYYQVTDVRISNNTFINCASVLFGAAKDEERILAPERVLFNKNLVVDPQGKPYTDENRDGGILFKDNAVAAKTQFPVTAGFTAATVDTVRKNGVLLPYSPNYGADVNKIQLINRSDAGALWYHPAEKAAARNPKVFKVKAAEAGKINELIQQALPGDRIVLSDTGYYKLDKEILINKPITIEGSNPFHKNPVLINTSYQSLDAFMIIENGGALTARNISFNGAFESYADVRSGIRSTSAPMNRHYKLVINSCAFYNYNEGSYAGFRATKATYADSVIIRNSLFRNISGIAVNIAEEKEDKGLYGAENVVIQNCVFSEVLGSAINVYRGGNDESTTGPAVFIDHCTFSEVNNMEQGSVVKLIGVQNARITNSIFSSSGRGGRSIEFREYRWDNIHVNYCDFYRSGKIESFYGKAPGKDIYNVAPVFVNPPLYDFNLKEDLPAPAKSSDRKPLGASLVIE</sequence>
<keyword evidence="2" id="KW-1185">Reference proteome</keyword>
<dbReference type="OrthoDB" id="6475864at2"/>
<accession>A0A1A9I5C4</accession>
<dbReference type="SUPFAM" id="SSF51126">
    <property type="entry name" value="Pectin lyase-like"/>
    <property type="match status" value="2"/>
</dbReference>
<dbReference type="Pfam" id="PF14592">
    <property type="entry name" value="Chondroitinas_B"/>
    <property type="match status" value="1"/>
</dbReference>
<dbReference type="CDD" id="cd14251">
    <property type="entry name" value="PL-6"/>
    <property type="match status" value="1"/>
</dbReference>
<dbReference type="STRING" id="1176587.A8C56_19485"/>
<reference evidence="1 2" key="1">
    <citation type="submission" date="2016-05" db="EMBL/GenBank/DDBJ databases">
        <title>Niabella ginsenosidivorans BS26 whole genome sequencing.</title>
        <authorList>
            <person name="Im W.T."/>
            <person name="Siddiqi M.Z."/>
        </authorList>
    </citation>
    <scope>NUCLEOTIDE SEQUENCE [LARGE SCALE GENOMIC DNA]</scope>
    <source>
        <strain evidence="1 2">BS26</strain>
    </source>
</reference>
<gene>
    <name evidence="1" type="ORF">A8C56_19485</name>
</gene>
<dbReference type="KEGG" id="nia:A8C56_19485"/>
<protein>
    <submittedName>
        <fullName evidence="1">TonB-dependent receptor</fullName>
    </submittedName>
</protein>
<dbReference type="InterPro" id="IPR006626">
    <property type="entry name" value="PbH1"/>
</dbReference>
<evidence type="ECO:0000313" key="2">
    <source>
        <dbReference type="Proteomes" id="UP000077667"/>
    </source>
</evidence>
<name>A0A1A9I5C4_9BACT</name>
<keyword evidence="1" id="KW-0675">Receptor</keyword>
<dbReference type="InterPro" id="IPR039513">
    <property type="entry name" value="PL-6"/>
</dbReference>
<evidence type="ECO:0000313" key="1">
    <source>
        <dbReference type="EMBL" id="ANH82878.1"/>
    </source>
</evidence>
<dbReference type="EMBL" id="CP015772">
    <property type="protein sequence ID" value="ANH82878.1"/>
    <property type="molecule type" value="Genomic_DNA"/>
</dbReference>
<dbReference type="AlphaFoldDB" id="A0A1A9I5C4"/>
<organism evidence="1 2">
    <name type="scientific">Niabella ginsenosidivorans</name>
    <dbReference type="NCBI Taxonomy" id="1176587"/>
    <lineage>
        <taxon>Bacteria</taxon>
        <taxon>Pseudomonadati</taxon>
        <taxon>Bacteroidota</taxon>
        <taxon>Chitinophagia</taxon>
        <taxon>Chitinophagales</taxon>
        <taxon>Chitinophagaceae</taxon>
        <taxon>Niabella</taxon>
    </lineage>
</organism>
<dbReference type="InterPro" id="IPR012334">
    <property type="entry name" value="Pectin_lyas_fold"/>
</dbReference>
<dbReference type="RefSeq" id="WP_067759792.1">
    <property type="nucleotide sequence ID" value="NZ_CP015772.1"/>
</dbReference>